<evidence type="ECO:0000256" key="1">
    <source>
        <dbReference type="SAM" id="Phobius"/>
    </source>
</evidence>
<name>A0A1I6FW96_9FLAO</name>
<keyword evidence="1" id="KW-1133">Transmembrane helix</keyword>
<dbReference type="STRING" id="400055.SAMN04490243_0799"/>
<evidence type="ECO:0000313" key="2">
    <source>
        <dbReference type="EMBL" id="SFR34232.1"/>
    </source>
</evidence>
<dbReference type="AlphaFoldDB" id="A0A1I6FW96"/>
<dbReference type="EMBL" id="FOYQ01000001">
    <property type="protein sequence ID" value="SFR34232.1"/>
    <property type="molecule type" value="Genomic_DNA"/>
</dbReference>
<keyword evidence="1" id="KW-0812">Transmembrane</keyword>
<feature type="transmembrane region" description="Helical" evidence="1">
    <location>
        <begin position="39"/>
        <end position="61"/>
    </location>
</feature>
<gene>
    <name evidence="2" type="ORF">SAMN04490243_0799</name>
</gene>
<protein>
    <submittedName>
        <fullName evidence="2">Uncharacterized protein</fullName>
    </submittedName>
</protein>
<organism evidence="2 3">
    <name type="scientific">Robiginitalea myxolifaciens</name>
    <dbReference type="NCBI Taxonomy" id="400055"/>
    <lineage>
        <taxon>Bacteria</taxon>
        <taxon>Pseudomonadati</taxon>
        <taxon>Bacteroidota</taxon>
        <taxon>Flavobacteriia</taxon>
        <taxon>Flavobacteriales</taxon>
        <taxon>Flavobacteriaceae</taxon>
        <taxon>Robiginitalea</taxon>
    </lineage>
</organism>
<evidence type="ECO:0000313" key="3">
    <source>
        <dbReference type="Proteomes" id="UP000199534"/>
    </source>
</evidence>
<proteinExistence type="predicted"/>
<reference evidence="2 3" key="1">
    <citation type="submission" date="2016-10" db="EMBL/GenBank/DDBJ databases">
        <authorList>
            <person name="de Groot N.N."/>
        </authorList>
    </citation>
    <scope>NUCLEOTIDE SEQUENCE [LARGE SCALE GENOMIC DNA]</scope>
    <source>
        <strain evidence="2 3">DSM 21019</strain>
    </source>
</reference>
<dbReference type="Proteomes" id="UP000199534">
    <property type="component" value="Unassembled WGS sequence"/>
</dbReference>
<accession>A0A1I6FW96</accession>
<keyword evidence="1" id="KW-0472">Membrane</keyword>
<sequence>MIGSVTISSFLKKMSFSKSRLSRFKAFARKFHDRYLGKIEIIIIIALIGYIIGLTIFLIVLW</sequence>
<keyword evidence="3" id="KW-1185">Reference proteome</keyword>